<dbReference type="InterPro" id="IPR010989">
    <property type="entry name" value="SNARE"/>
</dbReference>
<dbReference type="InterPro" id="IPR000727">
    <property type="entry name" value="T_SNARE_dom"/>
</dbReference>
<sequence length="162" mass="18564">MIEGYSSVAKKYSSQYREKLKMQYRIANPNATEEEIDDAVYNDNAHQAFATAVSNSSKVQSATRVLSNVKQRHDDVKKIEKTIEELAAMIFEMAEMVDEQQEAIDHIEDAIEESSAQVEEGHKAIGQAIVYRKKSRKRKWIFILLVIILLVVIGVVLYFKLR</sequence>
<dbReference type="Pfam" id="PF05739">
    <property type="entry name" value="SNARE"/>
    <property type="match status" value="1"/>
</dbReference>
<keyword evidence="3" id="KW-0472">Membrane</keyword>
<dbReference type="GO" id="GO:0006887">
    <property type="term" value="P:exocytosis"/>
    <property type="evidence" value="ECO:0007669"/>
    <property type="project" value="TreeGrafter"/>
</dbReference>
<gene>
    <name evidence="5" type="ORF">IWW36_000097</name>
</gene>
<evidence type="ECO:0000313" key="6">
    <source>
        <dbReference type="Proteomes" id="UP001139887"/>
    </source>
</evidence>
<dbReference type="AlphaFoldDB" id="A0A9W8IBX4"/>
<keyword evidence="3" id="KW-1133">Transmembrane helix</keyword>
<comment type="subcellular location">
    <subcellularLocation>
        <location evidence="1">Membrane</location>
        <topology evidence="1">Single-pass type IV membrane protein</topology>
    </subcellularLocation>
</comment>
<feature type="domain" description="T-SNARE coiled-coil homology" evidence="4">
    <location>
        <begin position="66"/>
        <end position="128"/>
    </location>
</feature>
<dbReference type="SMART" id="SM00397">
    <property type="entry name" value="t_SNARE"/>
    <property type="match status" value="1"/>
</dbReference>
<evidence type="ECO:0000313" key="5">
    <source>
        <dbReference type="EMBL" id="KAJ2852740.1"/>
    </source>
</evidence>
<dbReference type="GO" id="GO:0005886">
    <property type="term" value="C:plasma membrane"/>
    <property type="evidence" value="ECO:0007669"/>
    <property type="project" value="TreeGrafter"/>
</dbReference>
<accession>A0A9W8IBX4</accession>
<dbReference type="GO" id="GO:0000149">
    <property type="term" value="F:SNARE binding"/>
    <property type="evidence" value="ECO:0007669"/>
    <property type="project" value="TreeGrafter"/>
</dbReference>
<evidence type="ECO:0000256" key="2">
    <source>
        <dbReference type="ARBA" id="ARBA00009063"/>
    </source>
</evidence>
<dbReference type="PANTHER" id="PTHR19957">
    <property type="entry name" value="SYNTAXIN"/>
    <property type="match status" value="1"/>
</dbReference>
<name>A0A9W8IBX4_9FUNG</name>
<organism evidence="5 6">
    <name type="scientific">Coemansia brasiliensis</name>
    <dbReference type="NCBI Taxonomy" id="2650707"/>
    <lineage>
        <taxon>Eukaryota</taxon>
        <taxon>Fungi</taxon>
        <taxon>Fungi incertae sedis</taxon>
        <taxon>Zoopagomycota</taxon>
        <taxon>Kickxellomycotina</taxon>
        <taxon>Kickxellomycetes</taxon>
        <taxon>Kickxellales</taxon>
        <taxon>Kickxellaceae</taxon>
        <taxon>Coemansia</taxon>
    </lineage>
</organism>
<dbReference type="InterPro" id="IPR045242">
    <property type="entry name" value="Syntaxin"/>
</dbReference>
<dbReference type="PANTHER" id="PTHR19957:SF307">
    <property type="entry name" value="PROTEIN SSO1-RELATED"/>
    <property type="match status" value="1"/>
</dbReference>
<dbReference type="Proteomes" id="UP001139887">
    <property type="component" value="Unassembled WGS sequence"/>
</dbReference>
<comment type="similarity">
    <text evidence="2">Belongs to the syntaxin family.</text>
</comment>
<protein>
    <recommendedName>
        <fullName evidence="4">t-SNARE coiled-coil homology domain-containing protein</fullName>
    </recommendedName>
</protein>
<dbReference type="GO" id="GO:0006886">
    <property type="term" value="P:intracellular protein transport"/>
    <property type="evidence" value="ECO:0007669"/>
    <property type="project" value="TreeGrafter"/>
</dbReference>
<dbReference type="GO" id="GO:0048278">
    <property type="term" value="P:vesicle docking"/>
    <property type="evidence" value="ECO:0007669"/>
    <property type="project" value="TreeGrafter"/>
</dbReference>
<evidence type="ECO:0000259" key="4">
    <source>
        <dbReference type="PROSITE" id="PS50192"/>
    </source>
</evidence>
<reference evidence="5" key="1">
    <citation type="submission" date="2022-07" db="EMBL/GenBank/DDBJ databases">
        <title>Phylogenomic reconstructions and comparative analyses of Kickxellomycotina fungi.</title>
        <authorList>
            <person name="Reynolds N.K."/>
            <person name="Stajich J.E."/>
            <person name="Barry K."/>
            <person name="Grigoriev I.V."/>
            <person name="Crous P."/>
            <person name="Smith M.E."/>
        </authorList>
    </citation>
    <scope>NUCLEOTIDE SEQUENCE</scope>
    <source>
        <strain evidence="5">NRRL 1566</strain>
    </source>
</reference>
<dbReference type="CDD" id="cd15849">
    <property type="entry name" value="SNARE_Sso1"/>
    <property type="match status" value="1"/>
</dbReference>
<dbReference type="Gene3D" id="1.20.58.70">
    <property type="match status" value="1"/>
</dbReference>
<dbReference type="GO" id="GO:0012505">
    <property type="term" value="C:endomembrane system"/>
    <property type="evidence" value="ECO:0007669"/>
    <property type="project" value="TreeGrafter"/>
</dbReference>
<dbReference type="OrthoDB" id="10255013at2759"/>
<dbReference type="SUPFAM" id="SSF47661">
    <property type="entry name" value="t-snare proteins"/>
    <property type="match status" value="1"/>
</dbReference>
<keyword evidence="6" id="KW-1185">Reference proteome</keyword>
<evidence type="ECO:0000256" key="1">
    <source>
        <dbReference type="ARBA" id="ARBA00004211"/>
    </source>
</evidence>
<dbReference type="PROSITE" id="PS50192">
    <property type="entry name" value="T_SNARE"/>
    <property type="match status" value="1"/>
</dbReference>
<dbReference type="GO" id="GO:0031201">
    <property type="term" value="C:SNARE complex"/>
    <property type="evidence" value="ECO:0007669"/>
    <property type="project" value="TreeGrafter"/>
</dbReference>
<feature type="transmembrane region" description="Helical" evidence="3">
    <location>
        <begin position="140"/>
        <end position="159"/>
    </location>
</feature>
<proteinExistence type="inferred from homology"/>
<dbReference type="GO" id="GO:0005484">
    <property type="term" value="F:SNAP receptor activity"/>
    <property type="evidence" value="ECO:0007669"/>
    <property type="project" value="TreeGrafter"/>
</dbReference>
<dbReference type="EMBL" id="JANBUW010000001">
    <property type="protein sequence ID" value="KAJ2852740.1"/>
    <property type="molecule type" value="Genomic_DNA"/>
</dbReference>
<keyword evidence="3" id="KW-0812">Transmembrane</keyword>
<evidence type="ECO:0000256" key="3">
    <source>
        <dbReference type="SAM" id="Phobius"/>
    </source>
</evidence>
<dbReference type="GO" id="GO:0006906">
    <property type="term" value="P:vesicle fusion"/>
    <property type="evidence" value="ECO:0007669"/>
    <property type="project" value="TreeGrafter"/>
</dbReference>
<comment type="caution">
    <text evidence="5">The sequence shown here is derived from an EMBL/GenBank/DDBJ whole genome shotgun (WGS) entry which is preliminary data.</text>
</comment>